<dbReference type="GO" id="GO:0003677">
    <property type="term" value="F:DNA binding"/>
    <property type="evidence" value="ECO:0007669"/>
    <property type="project" value="UniProtKB-KW"/>
</dbReference>
<dbReference type="InterPro" id="IPR007627">
    <property type="entry name" value="RNA_pol_sigma70_r2"/>
</dbReference>
<dbReference type="Gene3D" id="1.10.10.10">
    <property type="entry name" value="Winged helix-like DNA-binding domain superfamily/Winged helix DNA-binding domain"/>
    <property type="match status" value="1"/>
</dbReference>
<dbReference type="PIRSF" id="PIRSF002939">
    <property type="entry name" value="RNA_polymerase_sigma-H_factor"/>
    <property type="match status" value="1"/>
</dbReference>
<dbReference type="InterPro" id="IPR016371">
    <property type="entry name" value="RNA_pol_sigma-H_factor"/>
</dbReference>
<dbReference type="InterPro" id="IPR036388">
    <property type="entry name" value="WH-like_DNA-bd_sf"/>
</dbReference>
<dbReference type="InterPro" id="IPR000943">
    <property type="entry name" value="RNA_pol_sigma70"/>
</dbReference>
<dbReference type="InterPro" id="IPR016032">
    <property type="entry name" value="Sig_transdc_resp-reg_C-effctor"/>
</dbReference>
<dbReference type="AlphaFoldDB" id="A0A377H0J1"/>
<accession>A0A377H0J1</accession>
<protein>
    <recommendedName>
        <fullName evidence="2">RNA polymerase sigma factor SigS</fullName>
    </recommendedName>
</protein>
<dbReference type="Proteomes" id="UP000255328">
    <property type="component" value="Unassembled WGS sequence"/>
</dbReference>
<dbReference type="PANTHER" id="PTHR30385">
    <property type="entry name" value="SIGMA FACTOR F FLAGELLAR"/>
    <property type="match status" value="1"/>
</dbReference>
<keyword evidence="10" id="KW-1185">Reference proteome</keyword>
<feature type="domain" description="RNA polymerase sigma-70" evidence="8">
    <location>
        <begin position="49"/>
        <end position="62"/>
    </location>
</feature>
<dbReference type="GO" id="GO:0006352">
    <property type="term" value="P:DNA-templated transcription initiation"/>
    <property type="evidence" value="ECO:0007669"/>
    <property type="project" value="InterPro"/>
</dbReference>
<comment type="function">
    <text evidence="7">Sigma factors are initiation factors that promote the attachment of RNA polymerase to specific initiation sites and are then released. Sigma-S contributes to the protection against external stress, thus playing a role in cellular fitness and survival.</text>
</comment>
<evidence type="ECO:0000256" key="4">
    <source>
        <dbReference type="ARBA" id="ARBA00023082"/>
    </source>
</evidence>
<evidence type="ECO:0000256" key="2">
    <source>
        <dbReference type="ARBA" id="ARBA00021245"/>
    </source>
</evidence>
<keyword evidence="4" id="KW-0731">Sigma factor</keyword>
<evidence type="ECO:0000313" key="9">
    <source>
        <dbReference type="EMBL" id="STO32321.1"/>
    </source>
</evidence>
<dbReference type="SUPFAM" id="SSF88946">
    <property type="entry name" value="Sigma2 domain of RNA polymerase sigma factors"/>
    <property type="match status" value="1"/>
</dbReference>
<dbReference type="EMBL" id="UGGU01000003">
    <property type="protein sequence ID" value="STO32321.1"/>
    <property type="molecule type" value="Genomic_DNA"/>
</dbReference>
<dbReference type="Pfam" id="PF04542">
    <property type="entry name" value="Sigma70_r2"/>
    <property type="match status" value="1"/>
</dbReference>
<sequence length="198" mass="23191">MSENLITDDIVERAQQGNQEALNLILKEYKKFIFLNVRNYFLVGAEQDDLLQEGMIGLLKAIKNYSKEKASFKTFATLCIRRQILTAIRSSTAQKNSVLNEASGNNLEIEDIHEGYSKNLYLNKQYNPEAIFLSKEKVMEFQNFVEHNFSPFERKVFNYMIKGFSYKEIAEELEKTPKVIDNSFQRIKRKSELWLSTY</sequence>
<dbReference type="OrthoDB" id="9783788at2"/>
<proteinExistence type="inferred from homology"/>
<dbReference type="SUPFAM" id="SSF46894">
    <property type="entry name" value="C-terminal effector domain of the bipartite response regulators"/>
    <property type="match status" value="1"/>
</dbReference>
<evidence type="ECO:0000256" key="6">
    <source>
        <dbReference type="ARBA" id="ARBA00023163"/>
    </source>
</evidence>
<reference evidence="9 10" key="1">
    <citation type="submission" date="2018-06" db="EMBL/GenBank/DDBJ databases">
        <authorList>
            <consortium name="Pathogen Informatics"/>
            <person name="Doyle S."/>
        </authorList>
    </citation>
    <scope>NUCLEOTIDE SEQUENCE [LARGE SCALE GENOMIC DNA]</scope>
    <source>
        <strain evidence="9 10">NCTC10723</strain>
    </source>
</reference>
<dbReference type="Gene3D" id="1.10.1740.10">
    <property type="match status" value="1"/>
</dbReference>
<dbReference type="InterPro" id="IPR013325">
    <property type="entry name" value="RNA_pol_sigma_r2"/>
</dbReference>
<dbReference type="InterPro" id="IPR014284">
    <property type="entry name" value="RNA_pol_sigma-70_dom"/>
</dbReference>
<organism evidence="9 10">
    <name type="scientific">Fusobacterium necrogenes</name>
    <dbReference type="NCBI Taxonomy" id="858"/>
    <lineage>
        <taxon>Bacteria</taxon>
        <taxon>Fusobacteriati</taxon>
        <taxon>Fusobacteriota</taxon>
        <taxon>Fusobacteriia</taxon>
        <taxon>Fusobacteriales</taxon>
        <taxon>Fusobacteriaceae</taxon>
        <taxon>Fusobacterium</taxon>
    </lineage>
</organism>
<dbReference type="PROSITE" id="PS00715">
    <property type="entry name" value="SIGMA70_1"/>
    <property type="match status" value="1"/>
</dbReference>
<evidence type="ECO:0000256" key="5">
    <source>
        <dbReference type="ARBA" id="ARBA00023125"/>
    </source>
</evidence>
<evidence type="ECO:0000256" key="1">
    <source>
        <dbReference type="ARBA" id="ARBA00007788"/>
    </source>
</evidence>
<evidence type="ECO:0000256" key="3">
    <source>
        <dbReference type="ARBA" id="ARBA00023015"/>
    </source>
</evidence>
<gene>
    <name evidence="9" type="primary">sigH</name>
    <name evidence="9" type="ORF">NCTC10723_01822</name>
</gene>
<evidence type="ECO:0000256" key="7">
    <source>
        <dbReference type="ARBA" id="ARBA00024701"/>
    </source>
</evidence>
<comment type="similarity">
    <text evidence="1">Belongs to the sigma-70 factor family.</text>
</comment>
<keyword evidence="6" id="KW-0804">Transcription</keyword>
<dbReference type="NCBIfam" id="TIGR02937">
    <property type="entry name" value="sigma70-ECF"/>
    <property type="match status" value="1"/>
</dbReference>
<evidence type="ECO:0000313" key="10">
    <source>
        <dbReference type="Proteomes" id="UP000255328"/>
    </source>
</evidence>
<dbReference type="RefSeq" id="WP_115271337.1">
    <property type="nucleotide sequence ID" value="NZ_CASFEE010000021.1"/>
</dbReference>
<keyword evidence="5" id="KW-0238">DNA-binding</keyword>
<name>A0A377H0J1_9FUSO</name>
<dbReference type="PANTHER" id="PTHR30385:SF1">
    <property type="entry name" value="RNA POLYMERASE SIGMA-H FACTOR"/>
    <property type="match status" value="1"/>
</dbReference>
<dbReference type="GO" id="GO:0016987">
    <property type="term" value="F:sigma factor activity"/>
    <property type="evidence" value="ECO:0007669"/>
    <property type="project" value="UniProtKB-KW"/>
</dbReference>
<evidence type="ECO:0000259" key="8">
    <source>
        <dbReference type="PROSITE" id="PS00715"/>
    </source>
</evidence>
<keyword evidence="3" id="KW-0805">Transcription regulation</keyword>